<organism evidence="3 4">
    <name type="scientific">Kockovaella imperatae</name>
    <dbReference type="NCBI Taxonomy" id="4999"/>
    <lineage>
        <taxon>Eukaryota</taxon>
        <taxon>Fungi</taxon>
        <taxon>Dikarya</taxon>
        <taxon>Basidiomycota</taxon>
        <taxon>Agaricomycotina</taxon>
        <taxon>Tremellomycetes</taxon>
        <taxon>Tremellales</taxon>
        <taxon>Cuniculitremaceae</taxon>
        <taxon>Kockovaella</taxon>
    </lineage>
</organism>
<dbReference type="InterPro" id="IPR050282">
    <property type="entry name" value="Cycloisomerase_2"/>
</dbReference>
<evidence type="ECO:0000313" key="3">
    <source>
        <dbReference type="EMBL" id="ORX39995.1"/>
    </source>
</evidence>
<dbReference type="Pfam" id="PF10282">
    <property type="entry name" value="Lactonase"/>
    <property type="match status" value="1"/>
</dbReference>
<evidence type="ECO:0000313" key="4">
    <source>
        <dbReference type="Proteomes" id="UP000193218"/>
    </source>
</evidence>
<dbReference type="InterPro" id="IPR019405">
    <property type="entry name" value="Lactonase_7-beta_prop"/>
</dbReference>
<reference evidence="3 4" key="1">
    <citation type="submission" date="2017-03" db="EMBL/GenBank/DDBJ databases">
        <title>Widespread Adenine N6-methylation of Active Genes in Fungi.</title>
        <authorList>
            <consortium name="DOE Joint Genome Institute"/>
            <person name="Mondo S.J."/>
            <person name="Dannebaum R.O."/>
            <person name="Kuo R.C."/>
            <person name="Louie K.B."/>
            <person name="Bewick A.J."/>
            <person name="Labutti K."/>
            <person name="Haridas S."/>
            <person name="Kuo A."/>
            <person name="Salamov A."/>
            <person name="Ahrendt S.R."/>
            <person name="Lau R."/>
            <person name="Bowen B.P."/>
            <person name="Lipzen A."/>
            <person name="Sullivan W."/>
            <person name="Andreopoulos W.B."/>
            <person name="Clum A."/>
            <person name="Lindquist E."/>
            <person name="Daum C."/>
            <person name="Northen T.R."/>
            <person name="Ramamoorthy G."/>
            <person name="Schmitz R.J."/>
            <person name="Gryganskyi A."/>
            <person name="Culley D."/>
            <person name="Magnuson J."/>
            <person name="James T.Y."/>
            <person name="O'Malley M.A."/>
            <person name="Stajich J.E."/>
            <person name="Spatafora J.W."/>
            <person name="Visel A."/>
            <person name="Grigoriev I.V."/>
        </authorList>
    </citation>
    <scope>NUCLEOTIDE SEQUENCE [LARGE SCALE GENOMIC DNA]</scope>
    <source>
        <strain evidence="3 4">NRRL Y-17943</strain>
    </source>
</reference>
<dbReference type="Gene3D" id="2.130.10.10">
    <property type="entry name" value="YVTN repeat-like/Quinoprotein amine dehydrogenase"/>
    <property type="match status" value="1"/>
</dbReference>
<proteinExistence type="inferred from homology"/>
<name>A0A1Y1US33_9TREE</name>
<feature type="compositionally biased region" description="Basic and acidic residues" evidence="2">
    <location>
        <begin position="145"/>
        <end position="154"/>
    </location>
</feature>
<dbReference type="Proteomes" id="UP000193218">
    <property type="component" value="Unassembled WGS sequence"/>
</dbReference>
<comment type="caution">
    <text evidence="3">The sequence shown here is derived from an EMBL/GenBank/DDBJ whole genome shotgun (WGS) entry which is preliminary data.</text>
</comment>
<gene>
    <name evidence="3" type="ORF">BD324DRAFT_615863</name>
</gene>
<protein>
    <submittedName>
        <fullName evidence="3">Lactonase, 7-bladed beta-propeller-domain-containing protein</fullName>
    </submittedName>
</protein>
<dbReference type="InParanoid" id="A0A1Y1US33"/>
<dbReference type="AlphaFoldDB" id="A0A1Y1US33"/>
<dbReference type="PANTHER" id="PTHR30344">
    <property type="entry name" value="6-PHOSPHOGLUCONOLACTONASE-RELATED"/>
    <property type="match status" value="1"/>
</dbReference>
<dbReference type="InterPro" id="IPR011045">
    <property type="entry name" value="N2O_reductase_N"/>
</dbReference>
<dbReference type="RefSeq" id="XP_021873780.1">
    <property type="nucleotide sequence ID" value="XM_022014764.1"/>
</dbReference>
<sequence length="376" mass="41092">MVYNLLLGGYGNHITYASFDPSTAKIKVHSNSKVPEAPSWIDPGVSSPKLKTPSGQAFYTIAEIEKGQAVSLDLVEEELKVTGTYDLQGSPAYVHTLKDGSGIVVGNYMGGNAHLIPTTSTYALDTSSTLKPLHFPYMYKDIEAPNPDRQDSSHPHQVIEGPNDQLFAPDLGSDRVWIVKRDNSTESGLKIVGHFQCPKGSGPRHGVVSVDEKHLYVLGELDQTIFSFKIADPSSLPIFHDNIAPPTVAPKYRKFLGAAELLNHPKYPGTLYASNRLEKHIKESDSSYDGEEVKGDAIAIVLLDESGTKVGHTSWVRTECDHIRGMMISPDGKFMALAGKDAGGVEIWQVGGEKGQEWKMAAKDESLKQVTTFVWL</sequence>
<dbReference type="InterPro" id="IPR015943">
    <property type="entry name" value="WD40/YVTN_repeat-like_dom_sf"/>
</dbReference>
<dbReference type="GeneID" id="33556572"/>
<evidence type="ECO:0000256" key="1">
    <source>
        <dbReference type="ARBA" id="ARBA00005564"/>
    </source>
</evidence>
<dbReference type="EMBL" id="NBSH01000002">
    <property type="protein sequence ID" value="ORX39995.1"/>
    <property type="molecule type" value="Genomic_DNA"/>
</dbReference>
<accession>A0A1Y1US33</accession>
<keyword evidence="4" id="KW-1185">Reference proteome</keyword>
<dbReference type="GO" id="GO:0017057">
    <property type="term" value="F:6-phosphogluconolactonase activity"/>
    <property type="evidence" value="ECO:0007669"/>
    <property type="project" value="TreeGrafter"/>
</dbReference>
<dbReference type="PANTHER" id="PTHR30344:SF7">
    <property type="entry name" value="DUF2415 DOMAIN-CONTAINING PROTEIN"/>
    <property type="match status" value="1"/>
</dbReference>
<evidence type="ECO:0000256" key="2">
    <source>
        <dbReference type="SAM" id="MobiDB-lite"/>
    </source>
</evidence>
<dbReference type="SUPFAM" id="SSF50974">
    <property type="entry name" value="Nitrous oxide reductase, N-terminal domain"/>
    <property type="match status" value="1"/>
</dbReference>
<comment type="similarity">
    <text evidence="1">Belongs to the cycloisomerase 2 family.</text>
</comment>
<dbReference type="OrthoDB" id="9972196at2759"/>
<dbReference type="STRING" id="4999.A0A1Y1US33"/>
<feature type="region of interest" description="Disordered" evidence="2">
    <location>
        <begin position="145"/>
        <end position="165"/>
    </location>
</feature>